<dbReference type="GO" id="GO:0000917">
    <property type="term" value="P:division septum assembly"/>
    <property type="evidence" value="ECO:0007669"/>
    <property type="project" value="UniProtKB-KW"/>
</dbReference>
<dbReference type="Pfam" id="PF12327">
    <property type="entry name" value="FtsZ_C"/>
    <property type="match status" value="1"/>
</dbReference>
<dbReference type="PRINTS" id="PR00423">
    <property type="entry name" value="CELLDVISFTSZ"/>
</dbReference>
<feature type="binding site" evidence="5">
    <location>
        <begin position="19"/>
        <end position="23"/>
    </location>
    <ligand>
        <name>GTP</name>
        <dbReference type="ChEBI" id="CHEBI:37565"/>
    </ligand>
</feature>
<evidence type="ECO:0000256" key="5">
    <source>
        <dbReference type="HAMAP-Rule" id="MF_00909"/>
    </source>
</evidence>
<feature type="region of interest" description="Disordered" evidence="8">
    <location>
        <begin position="313"/>
        <end position="360"/>
    </location>
</feature>
<dbReference type="NCBIfam" id="TIGR00065">
    <property type="entry name" value="ftsZ"/>
    <property type="match status" value="1"/>
</dbReference>
<name>A0A412PF57_9FIRM</name>
<evidence type="ECO:0000259" key="10">
    <source>
        <dbReference type="SMART" id="SM00865"/>
    </source>
</evidence>
<dbReference type="Pfam" id="PF00091">
    <property type="entry name" value="Tubulin"/>
    <property type="match status" value="1"/>
</dbReference>
<keyword evidence="5 7" id="KW-0132">Cell division</keyword>
<dbReference type="GO" id="GO:0005525">
    <property type="term" value="F:GTP binding"/>
    <property type="evidence" value="ECO:0007669"/>
    <property type="project" value="UniProtKB-UniRule"/>
</dbReference>
<dbReference type="EMBL" id="QRWX01000002">
    <property type="protein sequence ID" value="RGT56253.1"/>
    <property type="molecule type" value="Genomic_DNA"/>
</dbReference>
<dbReference type="Proteomes" id="UP000284731">
    <property type="component" value="Unassembled WGS sequence"/>
</dbReference>
<dbReference type="SMART" id="SM00865">
    <property type="entry name" value="Tubulin_C"/>
    <property type="match status" value="1"/>
</dbReference>
<feature type="compositionally biased region" description="Polar residues" evidence="8">
    <location>
        <begin position="332"/>
        <end position="350"/>
    </location>
</feature>
<reference evidence="11 12" key="1">
    <citation type="submission" date="2018-08" db="EMBL/GenBank/DDBJ databases">
        <title>A genome reference for cultivated species of the human gut microbiota.</title>
        <authorList>
            <person name="Zou Y."/>
            <person name="Xue W."/>
            <person name="Luo G."/>
        </authorList>
    </citation>
    <scope>NUCLEOTIDE SEQUENCE [LARGE SCALE GENOMIC DNA]</scope>
    <source>
        <strain evidence="11 12">AF18-46</strain>
    </source>
</reference>
<evidence type="ECO:0000313" key="12">
    <source>
        <dbReference type="Proteomes" id="UP000284731"/>
    </source>
</evidence>
<evidence type="ECO:0000256" key="6">
    <source>
        <dbReference type="NCBIfam" id="TIGR00065"/>
    </source>
</evidence>
<dbReference type="PANTHER" id="PTHR30314">
    <property type="entry name" value="CELL DIVISION PROTEIN FTSZ-RELATED"/>
    <property type="match status" value="1"/>
</dbReference>
<dbReference type="Gene3D" id="3.40.50.1440">
    <property type="entry name" value="Tubulin/FtsZ, GTPase domain"/>
    <property type="match status" value="1"/>
</dbReference>
<dbReference type="PANTHER" id="PTHR30314:SF3">
    <property type="entry name" value="MITOCHONDRIAL DIVISION PROTEIN FSZA"/>
    <property type="match status" value="1"/>
</dbReference>
<feature type="domain" description="Tubulin/FtsZ GTPase" evidence="9">
    <location>
        <begin position="11"/>
        <end position="199"/>
    </location>
</feature>
<dbReference type="GeneID" id="89619872"/>
<dbReference type="GO" id="GO:0043093">
    <property type="term" value="P:FtsZ-dependent cytokinesis"/>
    <property type="evidence" value="ECO:0007669"/>
    <property type="project" value="UniProtKB-UniRule"/>
</dbReference>
<comment type="function">
    <text evidence="5 7">Essential cell division protein that forms a contractile ring structure (Z ring) at the future cell division site. The regulation of the ring assembly controls the timing and the location of cell division. One of the functions of the FtsZ ring is to recruit other cell division proteins to the septum to produce a new cell wall between the dividing cells. Binds GTP and shows GTPase activity.</text>
</comment>
<dbReference type="InterPro" id="IPR000158">
    <property type="entry name" value="Cell_div_FtsZ"/>
</dbReference>
<dbReference type="SMART" id="SM00864">
    <property type="entry name" value="Tubulin"/>
    <property type="match status" value="1"/>
</dbReference>
<dbReference type="RefSeq" id="WP_006525422.1">
    <property type="nucleotide sequence ID" value="NZ_AP028934.1"/>
</dbReference>
<dbReference type="InterPro" id="IPR036525">
    <property type="entry name" value="Tubulin/FtsZ_GTPase_sf"/>
</dbReference>
<dbReference type="InterPro" id="IPR024757">
    <property type="entry name" value="FtsZ_C"/>
</dbReference>
<feature type="binding site" evidence="5">
    <location>
        <position position="138"/>
    </location>
    <ligand>
        <name>GTP</name>
        <dbReference type="ChEBI" id="CHEBI:37565"/>
    </ligand>
</feature>
<organism evidence="11 12">
    <name type="scientific">Solobacterium moorei</name>
    <dbReference type="NCBI Taxonomy" id="102148"/>
    <lineage>
        <taxon>Bacteria</taxon>
        <taxon>Bacillati</taxon>
        <taxon>Bacillota</taxon>
        <taxon>Erysipelotrichia</taxon>
        <taxon>Erysipelotrichales</taxon>
        <taxon>Erysipelotrichaceae</taxon>
        <taxon>Solobacterium</taxon>
    </lineage>
</organism>
<dbReference type="GO" id="GO:0003924">
    <property type="term" value="F:GTPase activity"/>
    <property type="evidence" value="ECO:0007669"/>
    <property type="project" value="UniProtKB-UniRule"/>
</dbReference>
<comment type="caution">
    <text evidence="11">The sequence shown here is derived from an EMBL/GenBank/DDBJ whole genome shotgun (WGS) entry which is preliminary data.</text>
</comment>
<feature type="binding site" evidence="5">
    <location>
        <begin position="103"/>
        <end position="105"/>
    </location>
    <ligand>
        <name>GTP</name>
        <dbReference type="ChEBI" id="CHEBI:37565"/>
    </ligand>
</feature>
<dbReference type="SUPFAM" id="SSF52490">
    <property type="entry name" value="Tubulin nucleotide-binding domain-like"/>
    <property type="match status" value="1"/>
</dbReference>
<evidence type="ECO:0000256" key="4">
    <source>
        <dbReference type="ARBA" id="ARBA00023210"/>
    </source>
</evidence>
<comment type="similarity">
    <text evidence="1 5 7">Belongs to the FtsZ family.</text>
</comment>
<dbReference type="CDD" id="cd02201">
    <property type="entry name" value="FtsZ_type1"/>
    <property type="match status" value="1"/>
</dbReference>
<evidence type="ECO:0000256" key="7">
    <source>
        <dbReference type="RuleBase" id="RU000631"/>
    </source>
</evidence>
<evidence type="ECO:0000256" key="1">
    <source>
        <dbReference type="ARBA" id="ARBA00009690"/>
    </source>
</evidence>
<dbReference type="InterPro" id="IPR020805">
    <property type="entry name" value="Cell_div_FtsZ_CS"/>
</dbReference>
<dbReference type="InterPro" id="IPR037103">
    <property type="entry name" value="Tubulin/FtsZ-like_C"/>
</dbReference>
<gene>
    <name evidence="5" type="primary">ftsZ</name>
    <name evidence="11" type="ORF">DWX20_05460</name>
</gene>
<feature type="domain" description="Tubulin/FtsZ 2-layer sandwich" evidence="10">
    <location>
        <begin position="201"/>
        <end position="318"/>
    </location>
</feature>
<protein>
    <recommendedName>
        <fullName evidence="5 6">Cell division protein FtsZ</fullName>
    </recommendedName>
</protein>
<comment type="subunit">
    <text evidence="5">Homodimer. Polymerizes to form a dynamic ring structure in a strictly GTP-dependent manner. Interacts directly with several other division proteins.</text>
</comment>
<keyword evidence="2 5" id="KW-0547">Nucleotide-binding</keyword>
<feature type="compositionally biased region" description="Basic and acidic residues" evidence="8">
    <location>
        <begin position="313"/>
        <end position="322"/>
    </location>
</feature>
<dbReference type="FunFam" id="3.40.50.1440:FF:000001">
    <property type="entry name" value="Cell division protein FtsZ"/>
    <property type="match status" value="1"/>
</dbReference>
<evidence type="ECO:0000313" key="11">
    <source>
        <dbReference type="EMBL" id="RGT56253.1"/>
    </source>
</evidence>
<comment type="subcellular location">
    <subcellularLocation>
        <location evidence="5">Cytoplasm</location>
    </subcellularLocation>
    <text evidence="5">Assembles at midcell at the inner surface of the cytoplasmic membrane.</text>
</comment>
<accession>A0A412PF57</accession>
<dbReference type="InterPro" id="IPR018316">
    <property type="entry name" value="Tubulin/FtsZ_2-layer-sand-dom"/>
</dbReference>
<keyword evidence="4 5" id="KW-0717">Septation</keyword>
<keyword evidence="5" id="KW-0963">Cytoplasm</keyword>
<dbReference type="SUPFAM" id="SSF55307">
    <property type="entry name" value="Tubulin C-terminal domain-like"/>
    <property type="match status" value="1"/>
</dbReference>
<dbReference type="InterPro" id="IPR008280">
    <property type="entry name" value="Tub_FtsZ_C"/>
</dbReference>
<evidence type="ECO:0000259" key="9">
    <source>
        <dbReference type="SMART" id="SM00864"/>
    </source>
</evidence>
<evidence type="ECO:0000256" key="3">
    <source>
        <dbReference type="ARBA" id="ARBA00023134"/>
    </source>
</evidence>
<sequence>MAELTYNQVAKIKVFGVGGAGSNAVNRMVQEGVQGVEFYIANTDLQAMDISPVANKIQLGKEGLGAGGNPDNGRKAAVESEDAIRKSMEGADMVFLTAGMGGGTGTGAAPLFAKIAKELGCLTVGIVTKPFNFEGKRRERNAEQGLEQLKEYVDSLIIISNNKVLEVIGHIPFQDAFKEADNILRQGVQTITDLIAVPAMINLDFADIKSVMEGQGSALFGIGMADGDDKAREAAARAIQSPLLEAQIAGAKSAIINVTGGTSMSAFDASEAVDFIREAAGNDIDIIFGVAINDKIGDAIIVSVIATGFELSEPKKEEEKKAAPSTKPASGVSLQNDDSAVFGSSTSDASDSIPGFFRRG</sequence>
<dbReference type="AlphaFoldDB" id="A0A412PF57"/>
<dbReference type="PROSITE" id="PS01135">
    <property type="entry name" value="FTSZ_2"/>
    <property type="match status" value="1"/>
</dbReference>
<keyword evidence="5 7" id="KW-0131">Cell cycle</keyword>
<dbReference type="InterPro" id="IPR045061">
    <property type="entry name" value="FtsZ/CetZ"/>
</dbReference>
<proteinExistence type="inferred from homology"/>
<dbReference type="HAMAP" id="MF_00909">
    <property type="entry name" value="FtsZ"/>
    <property type="match status" value="1"/>
</dbReference>
<dbReference type="InterPro" id="IPR003008">
    <property type="entry name" value="Tubulin_FtsZ_GTPase"/>
</dbReference>
<dbReference type="GO" id="GO:0005737">
    <property type="term" value="C:cytoplasm"/>
    <property type="evidence" value="ECO:0007669"/>
    <property type="project" value="UniProtKB-SubCell"/>
</dbReference>
<evidence type="ECO:0000256" key="8">
    <source>
        <dbReference type="SAM" id="MobiDB-lite"/>
    </source>
</evidence>
<dbReference type="Gene3D" id="3.30.1330.20">
    <property type="entry name" value="Tubulin/FtsZ, C-terminal domain"/>
    <property type="match status" value="1"/>
</dbReference>
<evidence type="ECO:0000256" key="2">
    <source>
        <dbReference type="ARBA" id="ARBA00022741"/>
    </source>
</evidence>
<dbReference type="GO" id="GO:0032153">
    <property type="term" value="C:cell division site"/>
    <property type="evidence" value="ECO:0007669"/>
    <property type="project" value="UniProtKB-UniRule"/>
</dbReference>
<dbReference type="GO" id="GO:0051258">
    <property type="term" value="P:protein polymerization"/>
    <property type="evidence" value="ECO:0007669"/>
    <property type="project" value="UniProtKB-UniRule"/>
</dbReference>
<keyword evidence="3 5" id="KW-0342">GTP-binding</keyword>
<feature type="binding site" evidence="5">
    <location>
        <position position="181"/>
    </location>
    <ligand>
        <name>GTP</name>
        <dbReference type="ChEBI" id="CHEBI:37565"/>
    </ligand>
</feature>
<feature type="binding site" evidence="5">
    <location>
        <position position="134"/>
    </location>
    <ligand>
        <name>GTP</name>
        <dbReference type="ChEBI" id="CHEBI:37565"/>
    </ligand>
</feature>